<evidence type="ECO:0000313" key="2">
    <source>
        <dbReference type="Proteomes" id="UP000054477"/>
    </source>
</evidence>
<dbReference type="AlphaFoldDB" id="A0A0C9XWL9"/>
<evidence type="ECO:0000313" key="1">
    <source>
        <dbReference type="EMBL" id="KIK00333.1"/>
    </source>
</evidence>
<dbReference type="EMBL" id="KN838628">
    <property type="protein sequence ID" value="KIK00333.1"/>
    <property type="molecule type" value="Genomic_DNA"/>
</dbReference>
<proteinExistence type="predicted"/>
<dbReference type="HOGENOM" id="CLU_1489256_0_0_1"/>
<reference evidence="1 2" key="1">
    <citation type="submission" date="2014-04" db="EMBL/GenBank/DDBJ databases">
        <authorList>
            <consortium name="DOE Joint Genome Institute"/>
            <person name="Kuo A."/>
            <person name="Kohler A."/>
            <person name="Nagy L.G."/>
            <person name="Floudas D."/>
            <person name="Copeland A."/>
            <person name="Barry K.W."/>
            <person name="Cichocki N."/>
            <person name="Veneault-Fourrey C."/>
            <person name="LaButti K."/>
            <person name="Lindquist E.A."/>
            <person name="Lipzen A."/>
            <person name="Lundell T."/>
            <person name="Morin E."/>
            <person name="Murat C."/>
            <person name="Sun H."/>
            <person name="Tunlid A."/>
            <person name="Henrissat B."/>
            <person name="Grigoriev I.V."/>
            <person name="Hibbett D.S."/>
            <person name="Martin F."/>
            <person name="Nordberg H.P."/>
            <person name="Cantor M.N."/>
            <person name="Hua S.X."/>
        </authorList>
    </citation>
    <scope>NUCLEOTIDE SEQUENCE [LARGE SCALE GENOMIC DNA]</scope>
    <source>
        <strain evidence="1 2">LaAM-08-1</strain>
    </source>
</reference>
<protein>
    <submittedName>
        <fullName evidence="1">Unplaced genomic scaffold K443scaffold_93, whole genome shotgun sequence</fullName>
    </submittedName>
</protein>
<reference evidence="2" key="2">
    <citation type="submission" date="2015-01" db="EMBL/GenBank/DDBJ databases">
        <title>Evolutionary Origins and Diversification of the Mycorrhizal Mutualists.</title>
        <authorList>
            <consortium name="DOE Joint Genome Institute"/>
            <consortium name="Mycorrhizal Genomics Consortium"/>
            <person name="Kohler A."/>
            <person name="Kuo A."/>
            <person name="Nagy L.G."/>
            <person name="Floudas D."/>
            <person name="Copeland A."/>
            <person name="Barry K.W."/>
            <person name="Cichocki N."/>
            <person name="Veneault-Fourrey C."/>
            <person name="LaButti K."/>
            <person name="Lindquist E.A."/>
            <person name="Lipzen A."/>
            <person name="Lundell T."/>
            <person name="Morin E."/>
            <person name="Murat C."/>
            <person name="Riley R."/>
            <person name="Ohm R."/>
            <person name="Sun H."/>
            <person name="Tunlid A."/>
            <person name="Henrissat B."/>
            <person name="Grigoriev I.V."/>
            <person name="Hibbett D.S."/>
            <person name="Martin F."/>
        </authorList>
    </citation>
    <scope>NUCLEOTIDE SEQUENCE [LARGE SCALE GENOMIC DNA]</scope>
    <source>
        <strain evidence="2">LaAM-08-1</strain>
    </source>
</reference>
<dbReference type="Proteomes" id="UP000054477">
    <property type="component" value="Unassembled WGS sequence"/>
</dbReference>
<sequence>MSSLRIRNSVKHMKIMSGGWEAWVYFRVRVGDAAIRCPGGNVDRSHDASPWSAEQLRWGCGIRSCQRGQMGMMGSRMSKPCRSPNVERAGTIVVLNQAATDLMSPFDLACERHCGFRNDRWLGKRKRVMSKKCDIEAVIARQPSKADDAGVGENADAMRRNSGIQAMTHAWFYVRPSQDRK</sequence>
<keyword evidence="2" id="KW-1185">Reference proteome</keyword>
<accession>A0A0C9XWL9</accession>
<name>A0A0C9XWL9_9AGAR</name>
<organism evidence="1 2">
    <name type="scientific">Laccaria amethystina LaAM-08-1</name>
    <dbReference type="NCBI Taxonomy" id="1095629"/>
    <lineage>
        <taxon>Eukaryota</taxon>
        <taxon>Fungi</taxon>
        <taxon>Dikarya</taxon>
        <taxon>Basidiomycota</taxon>
        <taxon>Agaricomycotina</taxon>
        <taxon>Agaricomycetes</taxon>
        <taxon>Agaricomycetidae</taxon>
        <taxon>Agaricales</taxon>
        <taxon>Agaricineae</taxon>
        <taxon>Hydnangiaceae</taxon>
        <taxon>Laccaria</taxon>
    </lineage>
</organism>
<gene>
    <name evidence="1" type="ORF">K443DRAFT_122853</name>
</gene>